<evidence type="ECO:0000313" key="17">
    <source>
        <dbReference type="Proteomes" id="UP000261580"/>
    </source>
</evidence>
<keyword evidence="17" id="KW-1185">Reference proteome</keyword>
<sequence length="508" mass="57324">MATTATSTRFTDEYQLYEELGKGAFSVVRRCVKKSSGQEYAAKIINTKKLSARDHQKLEREARICRLLKHPNIVRLHDSISEEGFHYLVFDLVTGGELFEDIVAREYYSEADASHCISQILESVNHIHQHDIVHRDLKPENLLLASKMKGAAVKLADFGLAIEVQGDQQAWFGFAGTPGYLSPEVLRKDPYGKPVDIWACGVILYILLVGYPPFWDEDQHKLYQQIKAGAYDFPSPEWDTVTPEAKNLINQMLTINPAKRITAEQALKHPWICHRSTVASMMHRQETVECLRKFNARRKLKVVFAFSSQPSTNNSKNSIVSAINAAAVSVPLHSNPLDKMSLCRNPPHCYCLTFQLASHKLPSVCLFLSLVLSAARKQEIIKITEQLIEAINNGDFDAYTRICDPGLTSFEPEALGNLVEGMDFHKFYFENLLSKNSKPVHTTLLNPHVHLIGEDAACIAYIRLTQFVDSTGRPRSSQSEETRVWHRRDGKWLNVHFHCSGAPAAPLQ</sequence>
<evidence type="ECO:0000256" key="10">
    <source>
        <dbReference type="ARBA" id="ARBA00047307"/>
    </source>
</evidence>
<keyword evidence="5" id="KW-0808">Transferase</keyword>
<evidence type="ECO:0000256" key="8">
    <source>
        <dbReference type="ARBA" id="ARBA00022840"/>
    </source>
</evidence>
<comment type="catalytic activity">
    <reaction evidence="11">
        <text>L-seryl-[protein] + ATP = O-phospho-L-seryl-[protein] + ADP + H(+)</text>
        <dbReference type="Rhea" id="RHEA:17989"/>
        <dbReference type="Rhea" id="RHEA-COMP:9863"/>
        <dbReference type="Rhea" id="RHEA-COMP:11604"/>
        <dbReference type="ChEBI" id="CHEBI:15378"/>
        <dbReference type="ChEBI" id="CHEBI:29999"/>
        <dbReference type="ChEBI" id="CHEBI:30616"/>
        <dbReference type="ChEBI" id="CHEBI:83421"/>
        <dbReference type="ChEBI" id="CHEBI:456216"/>
        <dbReference type="EC" id="2.7.11.17"/>
    </reaction>
</comment>
<dbReference type="SMART" id="SM00220">
    <property type="entry name" value="S_TKc"/>
    <property type="match status" value="1"/>
</dbReference>
<evidence type="ECO:0000256" key="13">
    <source>
        <dbReference type="ARBA" id="ARBA00064333"/>
    </source>
</evidence>
<evidence type="ECO:0000313" key="16">
    <source>
        <dbReference type="Ensembl" id="ENSNBRP00000013142.1"/>
    </source>
</evidence>
<dbReference type="FunFam" id="3.10.450.50:FF:000001">
    <property type="entry name" value="calcium/calmodulin-dependent protein kinase type II subunit gamma isoform X1"/>
    <property type="match status" value="1"/>
</dbReference>
<dbReference type="GO" id="GO:0043226">
    <property type="term" value="C:organelle"/>
    <property type="evidence" value="ECO:0007669"/>
    <property type="project" value="UniProtKB-ARBA"/>
</dbReference>
<evidence type="ECO:0000256" key="11">
    <source>
        <dbReference type="ARBA" id="ARBA00047430"/>
    </source>
</evidence>
<keyword evidence="4" id="KW-0597">Phosphoprotein</keyword>
<comment type="catalytic activity">
    <reaction evidence="10">
        <text>L-threonyl-[protein] + ATP = O-phospho-L-threonyl-[protein] + ADP + H(+)</text>
        <dbReference type="Rhea" id="RHEA:46608"/>
        <dbReference type="Rhea" id="RHEA-COMP:11060"/>
        <dbReference type="Rhea" id="RHEA-COMP:11605"/>
        <dbReference type="ChEBI" id="CHEBI:15378"/>
        <dbReference type="ChEBI" id="CHEBI:30013"/>
        <dbReference type="ChEBI" id="CHEBI:30616"/>
        <dbReference type="ChEBI" id="CHEBI:61977"/>
        <dbReference type="ChEBI" id="CHEBI:456216"/>
        <dbReference type="EC" id="2.7.11.17"/>
    </reaction>
</comment>
<dbReference type="InterPro" id="IPR013543">
    <property type="entry name" value="Ca/CaM-dep_prot_kinase-assoc"/>
</dbReference>
<dbReference type="SUPFAM" id="SSF54427">
    <property type="entry name" value="NTF2-like"/>
    <property type="match status" value="1"/>
</dbReference>
<reference evidence="16" key="2">
    <citation type="submission" date="2025-09" db="UniProtKB">
        <authorList>
            <consortium name="Ensembl"/>
        </authorList>
    </citation>
    <scope>IDENTIFICATION</scope>
</reference>
<dbReference type="InterPro" id="IPR000719">
    <property type="entry name" value="Prot_kinase_dom"/>
</dbReference>
<dbReference type="Gene3D" id="3.30.200.20">
    <property type="entry name" value="Phosphorylase Kinase, domain 1"/>
    <property type="match status" value="1"/>
</dbReference>
<evidence type="ECO:0000256" key="3">
    <source>
        <dbReference type="ARBA" id="ARBA00022527"/>
    </source>
</evidence>
<name>A0A3Q4H9F9_NEOBR</name>
<dbReference type="Gene3D" id="1.10.510.10">
    <property type="entry name" value="Transferase(Phosphotransferase) domain 1"/>
    <property type="match status" value="1"/>
</dbReference>
<dbReference type="Pfam" id="PF08332">
    <property type="entry name" value="CaMKII_AD"/>
    <property type="match status" value="1"/>
</dbReference>
<dbReference type="AlphaFoldDB" id="A0A3Q4H9F9"/>
<accession>A0A3Q4H9F9</accession>
<protein>
    <recommendedName>
        <fullName evidence="2">calcium/calmodulin-dependent protein kinase</fullName>
        <ecNumber evidence="2">2.7.11.17</ecNumber>
    </recommendedName>
</protein>
<dbReference type="Ensembl" id="ENSNBRT00000013513.1">
    <property type="protein sequence ID" value="ENSNBRP00000013142.1"/>
    <property type="gene ID" value="ENSNBRG00000009303.1"/>
</dbReference>
<comment type="similarity">
    <text evidence="1">Belongs to the protein kinase superfamily. CAMK Ser/Thr protein kinase family. CaMK subfamily.</text>
</comment>
<keyword evidence="9" id="KW-0112">Calmodulin-binding</keyword>
<comment type="function">
    <text evidence="12">CaM-kinase II (CAMK2) is a prominent kinase in the central nervous system.</text>
</comment>
<evidence type="ECO:0000256" key="5">
    <source>
        <dbReference type="ARBA" id="ARBA00022679"/>
    </source>
</evidence>
<dbReference type="FunFam" id="1.10.510.10:FF:000001">
    <property type="entry name" value="Calcium/calmodulin-dependent protein kinase type II subunit delta"/>
    <property type="match status" value="1"/>
</dbReference>
<dbReference type="PANTHER" id="PTHR24347">
    <property type="entry name" value="SERINE/THREONINE-PROTEIN KINASE"/>
    <property type="match status" value="1"/>
</dbReference>
<dbReference type="InterPro" id="IPR008271">
    <property type="entry name" value="Ser/Thr_kinase_AS"/>
</dbReference>
<keyword evidence="3" id="KW-0723">Serine/threonine-protein kinase</keyword>
<proteinExistence type="inferred from homology"/>
<organism evidence="16 17">
    <name type="scientific">Neolamprologus brichardi</name>
    <name type="common">Fairy cichlid</name>
    <name type="synonym">Lamprologus brichardi</name>
    <dbReference type="NCBI Taxonomy" id="32507"/>
    <lineage>
        <taxon>Eukaryota</taxon>
        <taxon>Metazoa</taxon>
        <taxon>Chordata</taxon>
        <taxon>Craniata</taxon>
        <taxon>Vertebrata</taxon>
        <taxon>Euteleostomi</taxon>
        <taxon>Actinopterygii</taxon>
        <taxon>Neopterygii</taxon>
        <taxon>Teleostei</taxon>
        <taxon>Neoteleostei</taxon>
        <taxon>Acanthomorphata</taxon>
        <taxon>Ovalentaria</taxon>
        <taxon>Cichlomorphae</taxon>
        <taxon>Cichliformes</taxon>
        <taxon>Cichlidae</taxon>
        <taxon>African cichlids</taxon>
        <taxon>Pseudocrenilabrinae</taxon>
        <taxon>Lamprologini</taxon>
        <taxon>Neolamprologus</taxon>
    </lineage>
</organism>
<dbReference type="Pfam" id="PF00069">
    <property type="entry name" value="Pkinase"/>
    <property type="match status" value="1"/>
</dbReference>
<evidence type="ECO:0000256" key="2">
    <source>
        <dbReference type="ARBA" id="ARBA00012434"/>
    </source>
</evidence>
<keyword evidence="7" id="KW-0418">Kinase</keyword>
<feature type="binding site" evidence="14">
    <location>
        <position position="43"/>
    </location>
    <ligand>
        <name>ATP</name>
        <dbReference type="ChEBI" id="CHEBI:30616"/>
    </ligand>
</feature>
<comment type="subunit">
    <text evidence="13">CAMK2 is composed of four different chains: alpha, beta, gamma, and delta. The different isoforms assemble into homo- or heteromultimeric holoenzymes composed of 8 to 12 subunits.</text>
</comment>
<feature type="domain" description="Protein kinase" evidence="15">
    <location>
        <begin position="14"/>
        <end position="272"/>
    </location>
</feature>
<dbReference type="CDD" id="cd14086">
    <property type="entry name" value="STKc_CaMKII"/>
    <property type="match status" value="1"/>
</dbReference>
<dbReference type="EC" id="2.7.11.17" evidence="2"/>
<keyword evidence="6 14" id="KW-0547">Nucleotide-binding</keyword>
<dbReference type="Gene3D" id="6.10.140.620">
    <property type="match status" value="1"/>
</dbReference>
<dbReference type="InterPro" id="IPR011009">
    <property type="entry name" value="Kinase-like_dom_sf"/>
</dbReference>
<dbReference type="PROSITE" id="PS00108">
    <property type="entry name" value="PROTEIN_KINASE_ST"/>
    <property type="match status" value="1"/>
</dbReference>
<dbReference type="Gene3D" id="3.10.450.50">
    <property type="match status" value="1"/>
</dbReference>
<dbReference type="InterPro" id="IPR017441">
    <property type="entry name" value="Protein_kinase_ATP_BS"/>
</dbReference>
<dbReference type="SUPFAM" id="SSF56112">
    <property type="entry name" value="Protein kinase-like (PK-like)"/>
    <property type="match status" value="1"/>
</dbReference>
<evidence type="ECO:0000256" key="6">
    <source>
        <dbReference type="ARBA" id="ARBA00022741"/>
    </source>
</evidence>
<dbReference type="GO" id="GO:0005516">
    <property type="term" value="F:calmodulin binding"/>
    <property type="evidence" value="ECO:0007669"/>
    <property type="project" value="UniProtKB-KW"/>
</dbReference>
<evidence type="ECO:0000256" key="4">
    <source>
        <dbReference type="ARBA" id="ARBA00022553"/>
    </source>
</evidence>
<reference evidence="16" key="1">
    <citation type="submission" date="2025-08" db="UniProtKB">
        <authorList>
            <consortium name="Ensembl"/>
        </authorList>
    </citation>
    <scope>IDENTIFICATION</scope>
</reference>
<keyword evidence="8 14" id="KW-0067">ATP-binding</keyword>
<dbReference type="GeneTree" id="ENSGT00940000156481"/>
<dbReference type="Proteomes" id="UP000261580">
    <property type="component" value="Unassembled WGS sequence"/>
</dbReference>
<evidence type="ECO:0000259" key="15">
    <source>
        <dbReference type="PROSITE" id="PS50011"/>
    </source>
</evidence>
<dbReference type="Bgee" id="ENSNBRG00000009303">
    <property type="expression patterns" value="Expressed in brain and 9 other cell types or tissues"/>
</dbReference>
<evidence type="ECO:0000256" key="9">
    <source>
        <dbReference type="ARBA" id="ARBA00022860"/>
    </source>
</evidence>
<evidence type="ECO:0000256" key="12">
    <source>
        <dbReference type="ARBA" id="ARBA00056581"/>
    </source>
</evidence>
<dbReference type="GO" id="GO:0004683">
    <property type="term" value="F:calcium/calmodulin-dependent protein kinase activity"/>
    <property type="evidence" value="ECO:0007669"/>
    <property type="project" value="UniProtKB-EC"/>
</dbReference>
<dbReference type="FunFam" id="3.30.200.20:FF:000002">
    <property type="entry name" value="Calcium/calmodulin-dependent protein kinase type II subunit delta isoform 2"/>
    <property type="match status" value="1"/>
</dbReference>
<evidence type="ECO:0000256" key="7">
    <source>
        <dbReference type="ARBA" id="ARBA00022777"/>
    </source>
</evidence>
<dbReference type="PROSITE" id="PS50011">
    <property type="entry name" value="PROTEIN_KINASE_DOM"/>
    <property type="match status" value="1"/>
</dbReference>
<dbReference type="GO" id="GO:0005524">
    <property type="term" value="F:ATP binding"/>
    <property type="evidence" value="ECO:0007669"/>
    <property type="project" value="UniProtKB-UniRule"/>
</dbReference>
<dbReference type="PROSITE" id="PS00107">
    <property type="entry name" value="PROTEIN_KINASE_ATP"/>
    <property type="match status" value="1"/>
</dbReference>
<evidence type="ECO:0000256" key="1">
    <source>
        <dbReference type="ARBA" id="ARBA00005354"/>
    </source>
</evidence>
<evidence type="ECO:0000256" key="14">
    <source>
        <dbReference type="PROSITE-ProRule" id="PRU10141"/>
    </source>
</evidence>
<dbReference type="InterPro" id="IPR032710">
    <property type="entry name" value="NTF2-like_dom_sf"/>
</dbReference>